<dbReference type="InterPro" id="IPR027417">
    <property type="entry name" value="P-loop_NTPase"/>
</dbReference>
<dbReference type="InterPro" id="IPR017871">
    <property type="entry name" value="ABC_transporter-like_CS"/>
</dbReference>
<comment type="similarity">
    <text evidence="1">Belongs to the ABC transporter superfamily.</text>
</comment>
<dbReference type="RefSeq" id="WP_379598521.1">
    <property type="nucleotide sequence ID" value="NZ_JBHRTN010000018.1"/>
</dbReference>
<dbReference type="SUPFAM" id="SSF52540">
    <property type="entry name" value="P-loop containing nucleoside triphosphate hydrolases"/>
    <property type="match status" value="1"/>
</dbReference>
<evidence type="ECO:0000256" key="4">
    <source>
        <dbReference type="ARBA" id="ARBA00022840"/>
    </source>
</evidence>
<dbReference type="GO" id="GO:0005524">
    <property type="term" value="F:ATP binding"/>
    <property type="evidence" value="ECO:0007669"/>
    <property type="project" value="UniProtKB-KW"/>
</dbReference>
<sequence>MTVVALEGINLSYRGGGLFSRHPPRTVLRDAALRINEGECVALLGRTGSGKSTLGRILLGLERPDAGTASFRGAPLLNGRGRMIPATRRALQAVFQDPYGATSQRHTAFDVVAEPLLQDGLPRAMLRDRVAALMHQVELDPAPMDRLAHRMSGGQLQRLCIARALAPCPALIVLDEAVNSLDAETQAHLMVLLRRLRQDGMAFLFITHDLRLLRGFADRVCVMQDGRPLPVPPPGSGMPEPAALAELRAALLPARPPVRDGARREAHAIA</sequence>
<dbReference type="PANTHER" id="PTHR43776:SF7">
    <property type="entry name" value="D,D-DIPEPTIDE TRANSPORT ATP-BINDING PROTEIN DDPF-RELATED"/>
    <property type="match status" value="1"/>
</dbReference>
<evidence type="ECO:0000256" key="1">
    <source>
        <dbReference type="ARBA" id="ARBA00005417"/>
    </source>
</evidence>
<evidence type="ECO:0000259" key="5">
    <source>
        <dbReference type="PROSITE" id="PS50893"/>
    </source>
</evidence>
<reference evidence="7" key="1">
    <citation type="journal article" date="2019" name="Int. J. Syst. Evol. Microbiol.">
        <title>The Global Catalogue of Microorganisms (GCM) 10K type strain sequencing project: providing services to taxonomists for standard genome sequencing and annotation.</title>
        <authorList>
            <consortium name="The Broad Institute Genomics Platform"/>
            <consortium name="The Broad Institute Genome Sequencing Center for Infectious Disease"/>
            <person name="Wu L."/>
            <person name="Ma J."/>
        </authorList>
    </citation>
    <scope>NUCLEOTIDE SEQUENCE [LARGE SCALE GENOMIC DNA]</scope>
    <source>
        <strain evidence="7">KCTC 52094</strain>
    </source>
</reference>
<dbReference type="PROSITE" id="PS00211">
    <property type="entry name" value="ABC_TRANSPORTER_1"/>
    <property type="match status" value="1"/>
</dbReference>
<organism evidence="6 7">
    <name type="scientific">Teichococcus globiformis</name>
    <dbReference type="NCBI Taxonomy" id="2307229"/>
    <lineage>
        <taxon>Bacteria</taxon>
        <taxon>Pseudomonadati</taxon>
        <taxon>Pseudomonadota</taxon>
        <taxon>Alphaproteobacteria</taxon>
        <taxon>Acetobacterales</taxon>
        <taxon>Roseomonadaceae</taxon>
        <taxon>Roseomonas</taxon>
    </lineage>
</organism>
<dbReference type="CDD" id="cd03257">
    <property type="entry name" value="ABC_NikE_OppD_transporters"/>
    <property type="match status" value="1"/>
</dbReference>
<evidence type="ECO:0000256" key="3">
    <source>
        <dbReference type="ARBA" id="ARBA00022741"/>
    </source>
</evidence>
<dbReference type="PANTHER" id="PTHR43776">
    <property type="entry name" value="TRANSPORT ATP-BINDING PROTEIN"/>
    <property type="match status" value="1"/>
</dbReference>
<dbReference type="Pfam" id="PF00005">
    <property type="entry name" value="ABC_tran"/>
    <property type="match status" value="1"/>
</dbReference>
<keyword evidence="3" id="KW-0547">Nucleotide-binding</keyword>
<keyword evidence="7" id="KW-1185">Reference proteome</keyword>
<dbReference type="InterPro" id="IPR003593">
    <property type="entry name" value="AAA+_ATPase"/>
</dbReference>
<dbReference type="SMART" id="SM00382">
    <property type="entry name" value="AAA"/>
    <property type="match status" value="1"/>
</dbReference>
<accession>A0ABV7G348</accession>
<dbReference type="EMBL" id="JBHRTN010000018">
    <property type="protein sequence ID" value="MFC3126900.1"/>
    <property type="molecule type" value="Genomic_DNA"/>
</dbReference>
<proteinExistence type="inferred from homology"/>
<keyword evidence="2" id="KW-0813">Transport</keyword>
<comment type="caution">
    <text evidence="6">The sequence shown here is derived from an EMBL/GenBank/DDBJ whole genome shotgun (WGS) entry which is preliminary data.</text>
</comment>
<protein>
    <submittedName>
        <fullName evidence="6">ATP-binding cassette domain-containing protein</fullName>
    </submittedName>
</protein>
<dbReference type="Gene3D" id="3.40.50.300">
    <property type="entry name" value="P-loop containing nucleotide triphosphate hydrolases"/>
    <property type="match status" value="1"/>
</dbReference>
<keyword evidence="4 6" id="KW-0067">ATP-binding</keyword>
<gene>
    <name evidence="6" type="ORF">ACFOD4_17680</name>
</gene>
<dbReference type="Proteomes" id="UP001595593">
    <property type="component" value="Unassembled WGS sequence"/>
</dbReference>
<evidence type="ECO:0000256" key="2">
    <source>
        <dbReference type="ARBA" id="ARBA00022448"/>
    </source>
</evidence>
<dbReference type="InterPro" id="IPR050319">
    <property type="entry name" value="ABC_transp_ATP-bind"/>
</dbReference>
<name>A0ABV7G348_9PROT</name>
<dbReference type="InterPro" id="IPR003439">
    <property type="entry name" value="ABC_transporter-like_ATP-bd"/>
</dbReference>
<dbReference type="PROSITE" id="PS50893">
    <property type="entry name" value="ABC_TRANSPORTER_2"/>
    <property type="match status" value="1"/>
</dbReference>
<feature type="domain" description="ABC transporter" evidence="5">
    <location>
        <begin position="6"/>
        <end position="250"/>
    </location>
</feature>
<evidence type="ECO:0000313" key="7">
    <source>
        <dbReference type="Proteomes" id="UP001595593"/>
    </source>
</evidence>
<evidence type="ECO:0000313" key="6">
    <source>
        <dbReference type="EMBL" id="MFC3126900.1"/>
    </source>
</evidence>